<dbReference type="InterPro" id="IPR006037">
    <property type="entry name" value="RCK_C"/>
</dbReference>
<evidence type="ECO:0000256" key="2">
    <source>
        <dbReference type="ARBA" id="ARBA00023065"/>
    </source>
</evidence>
<dbReference type="EMBL" id="MXAV01000036">
    <property type="protein sequence ID" value="PKY10431.1"/>
    <property type="molecule type" value="Genomic_DNA"/>
</dbReference>
<evidence type="ECO:0008006" key="7">
    <source>
        <dbReference type="Google" id="ProtNLM"/>
    </source>
</evidence>
<organism evidence="5 6">
    <name type="scientific">Acidithiobacillus marinus</name>
    <dbReference type="NCBI Taxonomy" id="187490"/>
    <lineage>
        <taxon>Bacteria</taxon>
        <taxon>Pseudomonadati</taxon>
        <taxon>Pseudomonadota</taxon>
        <taxon>Acidithiobacillia</taxon>
        <taxon>Acidithiobacillales</taxon>
        <taxon>Acidithiobacillaceae</taxon>
        <taxon>Acidithiobacillus</taxon>
    </lineage>
</organism>
<dbReference type="PANTHER" id="PTHR43833">
    <property type="entry name" value="POTASSIUM CHANNEL PROTEIN 2-RELATED-RELATED"/>
    <property type="match status" value="1"/>
</dbReference>
<accession>A0A2I1DKP5</accession>
<evidence type="ECO:0000259" key="4">
    <source>
        <dbReference type="PROSITE" id="PS51202"/>
    </source>
</evidence>
<dbReference type="GO" id="GO:0008324">
    <property type="term" value="F:monoatomic cation transmembrane transporter activity"/>
    <property type="evidence" value="ECO:0007669"/>
    <property type="project" value="InterPro"/>
</dbReference>
<dbReference type="PROSITE" id="PS51201">
    <property type="entry name" value="RCK_N"/>
    <property type="match status" value="1"/>
</dbReference>
<dbReference type="Pfam" id="PF02254">
    <property type="entry name" value="TrkA_N"/>
    <property type="match status" value="1"/>
</dbReference>
<evidence type="ECO:0000259" key="3">
    <source>
        <dbReference type="PROSITE" id="PS51201"/>
    </source>
</evidence>
<keyword evidence="6" id="KW-1185">Reference proteome</keyword>
<keyword evidence="2" id="KW-0406">Ion transport</keyword>
<dbReference type="SUPFAM" id="SSF51735">
    <property type="entry name" value="NAD(P)-binding Rossmann-fold domains"/>
    <property type="match status" value="1"/>
</dbReference>
<protein>
    <recommendedName>
        <fullName evidence="7">Trk system potassium uptake protein TrkA</fullName>
    </recommendedName>
</protein>
<dbReference type="InterPro" id="IPR050721">
    <property type="entry name" value="Trk_Ktr_HKT_K-transport"/>
</dbReference>
<dbReference type="AlphaFoldDB" id="A0A2I1DKP5"/>
<feature type="domain" description="RCK N-terminal" evidence="3">
    <location>
        <begin position="1"/>
        <end position="118"/>
    </location>
</feature>
<dbReference type="InterPro" id="IPR036721">
    <property type="entry name" value="RCK_C_sf"/>
</dbReference>
<sequence>MRVVFAGASNLVVRTVQQLNEQTRHDVIIIENDAALIDSLNDQLDAAFIQGDASLPAILKEANPRACDFFFATTDRDESNMIAALTAKALGFSRVVVLIKEESYEPICQELGLDEIIIPLRAVRRDMINIIDGERERHLSDYIRADLRLFSFRVPSDAEPQTLDDLALPKDTKPIVIYDDRDTPRTLSGDMTIQPGDDVVLLTHKNTLKTLENRFSKK</sequence>
<dbReference type="InterPro" id="IPR036291">
    <property type="entry name" value="NAD(P)-bd_dom_sf"/>
</dbReference>
<dbReference type="PROSITE" id="PS51202">
    <property type="entry name" value="RCK_C"/>
    <property type="match status" value="1"/>
</dbReference>
<evidence type="ECO:0000313" key="6">
    <source>
        <dbReference type="Proteomes" id="UP000234329"/>
    </source>
</evidence>
<dbReference type="Gene3D" id="3.30.70.1450">
    <property type="entry name" value="Regulator of K+ conductance, C-terminal domain"/>
    <property type="match status" value="1"/>
</dbReference>
<name>A0A2I1DKP5_9PROT</name>
<dbReference type="InParanoid" id="A0A2I1DKP5"/>
<dbReference type="InterPro" id="IPR003148">
    <property type="entry name" value="RCK_N"/>
</dbReference>
<keyword evidence="1" id="KW-0813">Transport</keyword>
<reference evidence="5 6" key="1">
    <citation type="submission" date="2017-03" db="EMBL/GenBank/DDBJ databases">
        <title>Draft genime sequence of the acidophilic sulfur-oxidizing bacterium Acidithiobacillus sp. SH, isolated from seawater.</title>
        <authorList>
            <person name="Sharmin S."/>
            <person name="Tokuhisa M."/>
            <person name="Kanao T."/>
            <person name="Kamimura K."/>
        </authorList>
    </citation>
    <scope>NUCLEOTIDE SEQUENCE [LARGE SCALE GENOMIC DNA]</scope>
    <source>
        <strain evidence="5 6">SH</strain>
    </source>
</reference>
<dbReference type="RefSeq" id="WP_101538190.1">
    <property type="nucleotide sequence ID" value="NZ_MXAV01000036.1"/>
</dbReference>
<proteinExistence type="predicted"/>
<dbReference type="GO" id="GO:0006813">
    <property type="term" value="P:potassium ion transport"/>
    <property type="evidence" value="ECO:0007669"/>
    <property type="project" value="InterPro"/>
</dbReference>
<dbReference type="OrthoDB" id="7375203at2"/>
<comment type="caution">
    <text evidence="5">The sequence shown here is derived from an EMBL/GenBank/DDBJ whole genome shotgun (WGS) entry which is preliminary data.</text>
</comment>
<dbReference type="Proteomes" id="UP000234329">
    <property type="component" value="Unassembled WGS sequence"/>
</dbReference>
<feature type="domain" description="RCK C-terminal" evidence="4">
    <location>
        <begin position="137"/>
        <end position="217"/>
    </location>
</feature>
<gene>
    <name evidence="5" type="ORF">B1757_10075</name>
</gene>
<evidence type="ECO:0000256" key="1">
    <source>
        <dbReference type="ARBA" id="ARBA00022448"/>
    </source>
</evidence>
<dbReference type="Gene3D" id="3.40.50.720">
    <property type="entry name" value="NAD(P)-binding Rossmann-like Domain"/>
    <property type="match status" value="1"/>
</dbReference>
<evidence type="ECO:0000313" key="5">
    <source>
        <dbReference type="EMBL" id="PKY10431.1"/>
    </source>
</evidence>
<dbReference type="SUPFAM" id="SSF116726">
    <property type="entry name" value="TrkA C-terminal domain-like"/>
    <property type="match status" value="1"/>
</dbReference>
<dbReference type="PANTHER" id="PTHR43833:SF5">
    <property type="entry name" value="TRK SYSTEM POTASSIUM UPTAKE PROTEIN TRKA"/>
    <property type="match status" value="1"/>
</dbReference>